<evidence type="ECO:0000313" key="3">
    <source>
        <dbReference type="EMBL" id="MBB3974970.1"/>
    </source>
</evidence>
<feature type="transmembrane region" description="Helical" evidence="2">
    <location>
        <begin position="17"/>
        <end position="35"/>
    </location>
</feature>
<feature type="compositionally biased region" description="Basic and acidic residues" evidence="1">
    <location>
        <begin position="236"/>
        <end position="250"/>
    </location>
</feature>
<name>A0A7W6D662_9HYPH</name>
<feature type="region of interest" description="Disordered" evidence="1">
    <location>
        <begin position="233"/>
        <end position="256"/>
    </location>
</feature>
<keyword evidence="2" id="KW-0812">Transmembrane</keyword>
<gene>
    <name evidence="3" type="ORF">GGQ64_000146</name>
</gene>
<evidence type="ECO:0000313" key="4">
    <source>
        <dbReference type="Proteomes" id="UP000574761"/>
    </source>
</evidence>
<sequence>MDTEADTLVSPRFLKRLTFGVAVLACLTVAISIGGRKLGEHIALAGHTEDRAVVNVLIGQDLLRLPANAIRFEDQRTSGPTDRIDLYLTWPEMEGYTAVNRSRFNDVASPESLIFAQLSQSTMSRDMSGRVEPIYSHLFDGVPEKAPAGLTLRRLKASSGYEQEVLLTAPLPDGSTYAVRCILPGPDHATTSADCQRDIHIGDDLSLIYRFSSRLLPQWQAMEQAIRTFASGSLAEKGHTSPSRPEDQKATETFNQ</sequence>
<evidence type="ECO:0000256" key="2">
    <source>
        <dbReference type="SAM" id="Phobius"/>
    </source>
</evidence>
<proteinExistence type="predicted"/>
<evidence type="ECO:0008006" key="5">
    <source>
        <dbReference type="Google" id="ProtNLM"/>
    </source>
</evidence>
<dbReference type="EMBL" id="JACIEE010000001">
    <property type="protein sequence ID" value="MBB3974970.1"/>
    <property type="molecule type" value="Genomic_DNA"/>
</dbReference>
<evidence type="ECO:0000256" key="1">
    <source>
        <dbReference type="SAM" id="MobiDB-lite"/>
    </source>
</evidence>
<comment type="caution">
    <text evidence="3">The sequence shown here is derived from an EMBL/GenBank/DDBJ whole genome shotgun (WGS) entry which is preliminary data.</text>
</comment>
<dbReference type="RefSeq" id="WP_246422220.1">
    <property type="nucleotide sequence ID" value="NZ_JACIEE010000001.1"/>
</dbReference>
<reference evidence="3 4" key="1">
    <citation type="submission" date="2020-08" db="EMBL/GenBank/DDBJ databases">
        <title>Genomic Encyclopedia of Type Strains, Phase IV (KMG-IV): sequencing the most valuable type-strain genomes for metagenomic binning, comparative biology and taxonomic classification.</title>
        <authorList>
            <person name="Goeker M."/>
        </authorList>
    </citation>
    <scope>NUCLEOTIDE SEQUENCE [LARGE SCALE GENOMIC DNA]</scope>
    <source>
        <strain evidence="3 4">DSM 100211</strain>
    </source>
</reference>
<keyword evidence="2" id="KW-1133">Transmembrane helix</keyword>
<keyword evidence="4" id="KW-1185">Reference proteome</keyword>
<dbReference type="Proteomes" id="UP000574761">
    <property type="component" value="Unassembled WGS sequence"/>
</dbReference>
<protein>
    <recommendedName>
        <fullName evidence="5">Transmembrane anchored protein</fullName>
    </recommendedName>
</protein>
<accession>A0A7W6D662</accession>
<organism evidence="3 4">
    <name type="scientific">Mycoplana azooxidifex</name>
    <dbReference type="NCBI Taxonomy" id="1636188"/>
    <lineage>
        <taxon>Bacteria</taxon>
        <taxon>Pseudomonadati</taxon>
        <taxon>Pseudomonadota</taxon>
        <taxon>Alphaproteobacteria</taxon>
        <taxon>Hyphomicrobiales</taxon>
        <taxon>Rhizobiaceae</taxon>
        <taxon>Mycoplana</taxon>
    </lineage>
</organism>
<dbReference type="AlphaFoldDB" id="A0A7W6D662"/>
<keyword evidence="2" id="KW-0472">Membrane</keyword>